<reference evidence="3" key="2">
    <citation type="submission" date="2023-11" db="UniProtKB">
        <authorList>
            <consortium name="WormBaseParasite"/>
        </authorList>
    </citation>
    <scope>IDENTIFICATION</scope>
</reference>
<dbReference type="WBParaSite" id="TREG1_115530.1">
    <property type="protein sequence ID" value="TREG1_115530.1"/>
    <property type="gene ID" value="TREG1_115530"/>
</dbReference>
<protein>
    <submittedName>
        <fullName evidence="3">Uncharacterized protein</fullName>
    </submittedName>
</protein>
<dbReference type="AlphaFoldDB" id="A0AA85IXX1"/>
<dbReference type="Proteomes" id="UP000050795">
    <property type="component" value="Unassembled WGS sequence"/>
</dbReference>
<evidence type="ECO:0000313" key="3">
    <source>
        <dbReference type="WBParaSite" id="TREG1_115530.1"/>
    </source>
</evidence>
<feature type="region of interest" description="Disordered" evidence="1">
    <location>
        <begin position="1"/>
        <end position="26"/>
    </location>
</feature>
<organism evidence="2 3">
    <name type="scientific">Trichobilharzia regenti</name>
    <name type="common">Nasal bird schistosome</name>
    <dbReference type="NCBI Taxonomy" id="157069"/>
    <lineage>
        <taxon>Eukaryota</taxon>
        <taxon>Metazoa</taxon>
        <taxon>Spiralia</taxon>
        <taxon>Lophotrochozoa</taxon>
        <taxon>Platyhelminthes</taxon>
        <taxon>Trematoda</taxon>
        <taxon>Digenea</taxon>
        <taxon>Strigeidida</taxon>
        <taxon>Schistosomatoidea</taxon>
        <taxon>Schistosomatidae</taxon>
        <taxon>Trichobilharzia</taxon>
    </lineage>
</organism>
<name>A0AA85IXX1_TRIRE</name>
<proteinExistence type="predicted"/>
<evidence type="ECO:0000256" key="1">
    <source>
        <dbReference type="SAM" id="MobiDB-lite"/>
    </source>
</evidence>
<accession>A0AA85IXX1</accession>
<feature type="compositionally biased region" description="Low complexity" evidence="1">
    <location>
        <begin position="8"/>
        <end position="20"/>
    </location>
</feature>
<reference evidence="2" key="1">
    <citation type="submission" date="2022-06" db="EMBL/GenBank/DDBJ databases">
        <authorList>
            <person name="Berger JAMES D."/>
            <person name="Berger JAMES D."/>
        </authorList>
    </citation>
    <scope>NUCLEOTIDE SEQUENCE [LARGE SCALE GENOMIC DNA]</scope>
</reference>
<sequence>MRLQQNISGSSCSLSTSSTGINHCPEVLNSSPNDSLHVTIESKTNSSFLTPTTNSKASMVSHVNQRSPQRVSNPEYLLNNKFLIGWFSESLVADLISPTNREEGCCQLPR</sequence>
<evidence type="ECO:0000313" key="2">
    <source>
        <dbReference type="Proteomes" id="UP000050795"/>
    </source>
</evidence>
<keyword evidence="2" id="KW-1185">Reference proteome</keyword>